<evidence type="ECO:0000256" key="1">
    <source>
        <dbReference type="SAM" id="Coils"/>
    </source>
</evidence>
<gene>
    <name evidence="2" type="ORF">EJC49_09090</name>
</gene>
<dbReference type="AlphaFoldDB" id="A0A3S0A9K0"/>
<reference evidence="2 3" key="1">
    <citation type="submission" date="2018-12" db="EMBL/GenBank/DDBJ databases">
        <title>Mesorhizobium carbonis sp. nov., isolated from coal mine water.</title>
        <authorList>
            <person name="Xin W."/>
            <person name="Xu Z."/>
            <person name="Xiang F."/>
            <person name="Zhang J."/>
            <person name="Xi L."/>
            <person name="Liu J."/>
        </authorList>
    </citation>
    <scope>NUCLEOTIDE SEQUENCE [LARGE SCALE GENOMIC DNA]</scope>
    <source>
        <strain evidence="2 3">B2.3</strain>
    </source>
</reference>
<evidence type="ECO:0000313" key="2">
    <source>
        <dbReference type="EMBL" id="RST86717.1"/>
    </source>
</evidence>
<name>A0A3S0A9K0_9HYPH</name>
<comment type="caution">
    <text evidence="2">The sequence shown here is derived from an EMBL/GenBank/DDBJ whole genome shotgun (WGS) entry which is preliminary data.</text>
</comment>
<sequence length="214" mass="23714">MVQLIGAERWAAMRSLMEGGLPTHQRVADCGGVYVKTLSRRAGQEGWKTLDFRHKRVIAAHGQMIALAASLRAGEEIDRVDVPDPEAPAGPDLDAELDRLDALPPAQRIARIGAMLTRRTSALLLRAEAGLPIEGRQVTALGGLVQLSERIATLAREEVRQEEARSEEELREALDLIDRRILHLAIRETRRLLLTRFGVSAREIDEVLPALEPF</sequence>
<dbReference type="Proteomes" id="UP000278398">
    <property type="component" value="Unassembled WGS sequence"/>
</dbReference>
<accession>A0A3S0A9K0</accession>
<evidence type="ECO:0000313" key="3">
    <source>
        <dbReference type="Proteomes" id="UP000278398"/>
    </source>
</evidence>
<feature type="coiled-coil region" evidence="1">
    <location>
        <begin position="144"/>
        <end position="176"/>
    </location>
</feature>
<organism evidence="2 3">
    <name type="scientific">Aquibium carbonis</name>
    <dbReference type="NCBI Taxonomy" id="2495581"/>
    <lineage>
        <taxon>Bacteria</taxon>
        <taxon>Pseudomonadati</taxon>
        <taxon>Pseudomonadota</taxon>
        <taxon>Alphaproteobacteria</taxon>
        <taxon>Hyphomicrobiales</taxon>
        <taxon>Phyllobacteriaceae</taxon>
        <taxon>Aquibium</taxon>
    </lineage>
</organism>
<dbReference type="OrthoDB" id="8077454at2"/>
<keyword evidence="1" id="KW-0175">Coiled coil</keyword>
<proteinExistence type="predicted"/>
<dbReference type="EMBL" id="RWKW01000032">
    <property type="protein sequence ID" value="RST86717.1"/>
    <property type="molecule type" value="Genomic_DNA"/>
</dbReference>
<dbReference type="RefSeq" id="WP_126699480.1">
    <property type="nucleotide sequence ID" value="NZ_RWKW01000032.1"/>
</dbReference>
<keyword evidence="3" id="KW-1185">Reference proteome</keyword>
<protein>
    <submittedName>
        <fullName evidence="2">Uncharacterized protein</fullName>
    </submittedName>
</protein>